<dbReference type="Proteomes" id="UP000800093">
    <property type="component" value="Unassembled WGS sequence"/>
</dbReference>
<feature type="transmembrane region" description="Helical" evidence="1">
    <location>
        <begin position="20"/>
        <end position="40"/>
    </location>
</feature>
<evidence type="ECO:0000256" key="1">
    <source>
        <dbReference type="SAM" id="Phobius"/>
    </source>
</evidence>
<keyword evidence="1" id="KW-1133">Transmembrane helix</keyword>
<dbReference type="OrthoDB" id="3792384at2759"/>
<gene>
    <name evidence="2" type="ORF">CC78DRAFT_533965</name>
</gene>
<keyword evidence="1" id="KW-0812">Transmembrane</keyword>
<dbReference type="AlphaFoldDB" id="A0A9P4K7K6"/>
<evidence type="ECO:0000313" key="2">
    <source>
        <dbReference type="EMBL" id="KAF2263536.1"/>
    </source>
</evidence>
<evidence type="ECO:0000313" key="3">
    <source>
        <dbReference type="Proteomes" id="UP000800093"/>
    </source>
</evidence>
<proteinExistence type="predicted"/>
<dbReference type="EMBL" id="ML986625">
    <property type="protein sequence ID" value="KAF2263536.1"/>
    <property type="molecule type" value="Genomic_DNA"/>
</dbReference>
<name>A0A9P4K7K6_9PLEO</name>
<keyword evidence="1" id="KW-0472">Membrane</keyword>
<protein>
    <submittedName>
        <fullName evidence="2">Uncharacterized protein</fullName>
    </submittedName>
</protein>
<reference evidence="3" key="1">
    <citation type="journal article" date="2020" name="Stud. Mycol.">
        <title>101 Dothideomycetes genomes: A test case for predicting lifestyles and emergence of pathogens.</title>
        <authorList>
            <person name="Haridas S."/>
            <person name="Albert R."/>
            <person name="Binder M."/>
            <person name="Bloem J."/>
            <person name="LaButti K."/>
            <person name="Salamov A."/>
            <person name="Andreopoulos B."/>
            <person name="Baker S."/>
            <person name="Barry K."/>
            <person name="Bills G."/>
            <person name="Bluhm B."/>
            <person name="Cannon C."/>
            <person name="Castanera R."/>
            <person name="Culley D."/>
            <person name="Daum C."/>
            <person name="Ezra D."/>
            <person name="Gonzalez J."/>
            <person name="Henrissat B."/>
            <person name="Kuo A."/>
            <person name="Liang C."/>
            <person name="Lipzen A."/>
            <person name="Lutzoni F."/>
            <person name="Magnuson J."/>
            <person name="Mondo S."/>
            <person name="Nolan M."/>
            <person name="Ohm R."/>
            <person name="Pangilinan J."/>
            <person name="Park H.-J."/>
            <person name="Ramirez L."/>
            <person name="Alfaro M."/>
            <person name="Sun H."/>
            <person name="Tritt A."/>
            <person name="Yoshinaga Y."/>
            <person name="Zwiers L.-H."/>
            <person name="Turgeon B."/>
            <person name="Goodwin S."/>
            <person name="Spatafora J."/>
            <person name="Crous P."/>
            <person name="Grigoriev I."/>
        </authorList>
    </citation>
    <scope>NUCLEOTIDE SEQUENCE [LARGE SCALE GENOMIC DNA]</scope>
    <source>
        <strain evidence="3">CBS 304.66</strain>
    </source>
</reference>
<comment type="caution">
    <text evidence="2">The sequence shown here is derived from an EMBL/GenBank/DDBJ whole genome shotgun (WGS) entry which is preliminary data.</text>
</comment>
<feature type="transmembrane region" description="Helical" evidence="1">
    <location>
        <begin position="61"/>
        <end position="83"/>
    </location>
</feature>
<sequence>MGWPNTGRPSIFEYEIFQYPLGLLPIIVLEQLQSCYFMLAQAAWIRWWEMASVGGNSPKRFFHLASMSPANFIITIAILYGFWRLVNDPDSFPS</sequence>
<accession>A0A9P4K7K6</accession>
<organism evidence="2 3">
    <name type="scientific">Lojkania enalia</name>
    <dbReference type="NCBI Taxonomy" id="147567"/>
    <lineage>
        <taxon>Eukaryota</taxon>
        <taxon>Fungi</taxon>
        <taxon>Dikarya</taxon>
        <taxon>Ascomycota</taxon>
        <taxon>Pezizomycotina</taxon>
        <taxon>Dothideomycetes</taxon>
        <taxon>Pleosporomycetidae</taxon>
        <taxon>Pleosporales</taxon>
        <taxon>Pleosporales incertae sedis</taxon>
        <taxon>Lojkania</taxon>
    </lineage>
</organism>
<keyword evidence="3" id="KW-1185">Reference proteome</keyword>